<dbReference type="AlphaFoldDB" id="A0AAW6C7I5"/>
<dbReference type="InterPro" id="IPR018597">
    <property type="entry name" value="Phage_Tuc2009_YjcQ"/>
</dbReference>
<dbReference type="Proteomes" id="UP001211006">
    <property type="component" value="Unassembled WGS sequence"/>
</dbReference>
<accession>A0AAW6C7I5</accession>
<organism evidence="1 3">
    <name type="scientific">Flavonifractor plautii</name>
    <name type="common">Fusobacterium plautii</name>
    <dbReference type="NCBI Taxonomy" id="292800"/>
    <lineage>
        <taxon>Bacteria</taxon>
        <taxon>Bacillati</taxon>
        <taxon>Bacillota</taxon>
        <taxon>Clostridia</taxon>
        <taxon>Eubacteriales</taxon>
        <taxon>Oscillospiraceae</taxon>
        <taxon>Flavonifractor</taxon>
    </lineage>
</organism>
<gene>
    <name evidence="1" type="ORF">PND83_14995</name>
    <name evidence="2" type="ORF">PNE06_25380</name>
</gene>
<evidence type="ECO:0000313" key="2">
    <source>
        <dbReference type="EMBL" id="MDB7936411.1"/>
    </source>
</evidence>
<dbReference type="RefSeq" id="WP_055271371.1">
    <property type="nucleotide sequence ID" value="NZ_BAABXT010000001.1"/>
</dbReference>
<dbReference type="InterPro" id="IPR036388">
    <property type="entry name" value="WH-like_DNA-bd_sf"/>
</dbReference>
<protein>
    <submittedName>
        <fullName evidence="1">YjcQ family protein</fullName>
    </submittedName>
</protein>
<proteinExistence type="predicted"/>
<evidence type="ECO:0000313" key="1">
    <source>
        <dbReference type="EMBL" id="MDB7907288.1"/>
    </source>
</evidence>
<comment type="caution">
    <text evidence="1">The sequence shown here is derived from an EMBL/GenBank/DDBJ whole genome shotgun (WGS) entry which is preliminary data.</text>
</comment>
<dbReference type="SUPFAM" id="SSF46785">
    <property type="entry name" value="Winged helix' DNA-binding domain"/>
    <property type="match status" value="1"/>
</dbReference>
<name>A0AAW6C7I5_FLAPL</name>
<dbReference type="InterPro" id="IPR036390">
    <property type="entry name" value="WH_DNA-bd_sf"/>
</dbReference>
<sequence>MAKDDYFVLVNKFLRYLYKCLKQNIAPDWNLLAPNTKDFPVHEEYFTYMLAHLLADGYIEGIAEVRRIGSPVQFKETSGLKITPAGIEYLEENSTMKRVTEFLGPAGEIAGTVLSKFW</sequence>
<evidence type="ECO:0000313" key="3">
    <source>
        <dbReference type="Proteomes" id="UP001211006"/>
    </source>
</evidence>
<dbReference type="Gene3D" id="1.10.10.10">
    <property type="entry name" value="Winged helix-like DNA-binding domain superfamily/Winged helix DNA-binding domain"/>
    <property type="match status" value="1"/>
</dbReference>
<dbReference type="EMBL" id="JAQLWV010000122">
    <property type="protein sequence ID" value="MDB7936411.1"/>
    <property type="molecule type" value="Genomic_DNA"/>
</dbReference>
<dbReference type="EMBL" id="JAQLWO010000017">
    <property type="protein sequence ID" value="MDB7907288.1"/>
    <property type="molecule type" value="Genomic_DNA"/>
</dbReference>
<dbReference type="Pfam" id="PF09639">
    <property type="entry name" value="YjcQ"/>
    <property type="match status" value="1"/>
</dbReference>
<reference evidence="1" key="1">
    <citation type="submission" date="2023-01" db="EMBL/GenBank/DDBJ databases">
        <title>Human gut microbiome strain richness.</title>
        <authorList>
            <person name="Chen-Liaw A."/>
        </authorList>
    </citation>
    <scope>NUCLEOTIDE SEQUENCE</scope>
    <source>
        <strain evidence="2">1001287st1_F4_1001285I_161205</strain>
        <strain evidence="1">2225st1_A6_2225SCRN_200828</strain>
    </source>
</reference>
<dbReference type="Proteomes" id="UP001211173">
    <property type="component" value="Unassembled WGS sequence"/>
</dbReference>